<evidence type="ECO:0000313" key="8">
    <source>
        <dbReference type="Proteomes" id="UP001620597"/>
    </source>
</evidence>
<evidence type="ECO:0000256" key="2">
    <source>
        <dbReference type="ARBA" id="ARBA00022803"/>
    </source>
</evidence>
<dbReference type="Proteomes" id="UP001620597">
    <property type="component" value="Unassembled WGS sequence"/>
</dbReference>
<organism evidence="7 8">
    <name type="scientific">Oceanobacter antarcticus</name>
    <dbReference type="NCBI Taxonomy" id="3133425"/>
    <lineage>
        <taxon>Bacteria</taxon>
        <taxon>Pseudomonadati</taxon>
        <taxon>Pseudomonadota</taxon>
        <taxon>Gammaproteobacteria</taxon>
        <taxon>Oceanospirillales</taxon>
        <taxon>Oceanospirillaceae</taxon>
        <taxon>Oceanobacter</taxon>
    </lineage>
</organism>
<sequence>MNLVWIALLLSCLMGSQVVAQVYQWVDSDGRSHFSDRAPSGRNTENPAEQAFVSQSKHPASHSSIVLEGISSRDYLHLRKLLRARQFGVLNDRLEQYQRTLDEDIRSESHLAAVYQVFDLGKPGMEHYFNDWVRTYASLEYPYLARATYLTGLGWDIYHQSTANRSPEQTDTMRRYFYASLTDIDAALRVNPRSGLAYSLLIGAAVALGDDSQHQVYLQHALEVVPESLLVARTELSFLTPRWGGSKARMQAFANRIMVNKASNPALAILPGYVQALLAEAQLGRRQYVAAEAGFSRALAYGNVAGFYRQRAEARLALKDYPEALDDFAQALQLHSADADSYLGRAQIYGDLRQYRNAAAELAYATEIDPESAKLRLYRTQLVTSLTGLGLRARESGHPDESLDYLGKALMLDPADGSASYQRAVTWLGMGKLANAESDAEVALASPNASSEWFVLMDNLLTRRQRWGDMVTLWDDYISRFGETQDALLARANAYFAKQEYQAAMADASKAAELGAPTAAGLISKVEPFLDKP</sequence>
<keyword evidence="8" id="KW-1185">Reference proteome</keyword>
<feature type="repeat" description="TPR" evidence="3">
    <location>
        <begin position="339"/>
        <end position="372"/>
    </location>
</feature>
<dbReference type="RefSeq" id="WP_416206757.1">
    <property type="nucleotide sequence ID" value="NZ_JBBKTX010000019.1"/>
</dbReference>
<dbReference type="InterPro" id="IPR050498">
    <property type="entry name" value="Ycf3"/>
</dbReference>
<evidence type="ECO:0000313" key="7">
    <source>
        <dbReference type="EMBL" id="MFK4753755.1"/>
    </source>
</evidence>
<dbReference type="EMBL" id="JBBKTX010000019">
    <property type="protein sequence ID" value="MFK4753755.1"/>
    <property type="molecule type" value="Genomic_DNA"/>
</dbReference>
<dbReference type="InterPro" id="IPR025392">
    <property type="entry name" value="DUF4124"/>
</dbReference>
<accession>A0ABW8NL93</accession>
<feature type="domain" description="DUF4124" evidence="6">
    <location>
        <begin position="9"/>
        <end position="47"/>
    </location>
</feature>
<feature type="repeat" description="TPR" evidence="3">
    <location>
        <begin position="383"/>
        <end position="416"/>
    </location>
</feature>
<proteinExistence type="predicted"/>
<dbReference type="PANTHER" id="PTHR44858">
    <property type="entry name" value="TETRATRICOPEPTIDE REPEAT PROTEIN 6"/>
    <property type="match status" value="1"/>
</dbReference>
<keyword evidence="5" id="KW-0732">Signal</keyword>
<feature type="repeat" description="TPR" evidence="3">
    <location>
        <begin position="305"/>
        <end position="338"/>
    </location>
</feature>
<evidence type="ECO:0000256" key="5">
    <source>
        <dbReference type="SAM" id="SignalP"/>
    </source>
</evidence>
<dbReference type="Gene3D" id="1.25.40.10">
    <property type="entry name" value="Tetratricopeptide repeat domain"/>
    <property type="match status" value="2"/>
</dbReference>
<dbReference type="Pfam" id="PF13181">
    <property type="entry name" value="TPR_8"/>
    <property type="match status" value="1"/>
</dbReference>
<feature type="region of interest" description="Disordered" evidence="4">
    <location>
        <begin position="34"/>
        <end position="57"/>
    </location>
</feature>
<dbReference type="Pfam" id="PF13511">
    <property type="entry name" value="DUF4124"/>
    <property type="match status" value="1"/>
</dbReference>
<gene>
    <name evidence="7" type="ORF">WG929_15170</name>
</gene>
<evidence type="ECO:0000256" key="4">
    <source>
        <dbReference type="SAM" id="MobiDB-lite"/>
    </source>
</evidence>
<evidence type="ECO:0000256" key="1">
    <source>
        <dbReference type="ARBA" id="ARBA00022737"/>
    </source>
</evidence>
<dbReference type="PROSITE" id="PS50005">
    <property type="entry name" value="TPR"/>
    <property type="match status" value="3"/>
</dbReference>
<feature type="signal peptide" evidence="5">
    <location>
        <begin position="1"/>
        <end position="20"/>
    </location>
</feature>
<feature type="compositionally biased region" description="Polar residues" evidence="4">
    <location>
        <begin position="41"/>
        <end position="57"/>
    </location>
</feature>
<reference evidence="7 8" key="1">
    <citation type="submission" date="2024-03" db="EMBL/GenBank/DDBJ databases">
        <title>High-quality draft genome sequence of Oceanobacter sp. wDCs-4.</title>
        <authorList>
            <person name="Dong C."/>
        </authorList>
    </citation>
    <scope>NUCLEOTIDE SEQUENCE [LARGE SCALE GENOMIC DNA]</scope>
    <source>
        <strain evidence="8">wDCs-4</strain>
    </source>
</reference>
<protein>
    <submittedName>
        <fullName evidence="7">DUF4124 domain-containing protein</fullName>
    </submittedName>
</protein>
<dbReference type="InterPro" id="IPR011990">
    <property type="entry name" value="TPR-like_helical_dom_sf"/>
</dbReference>
<dbReference type="InterPro" id="IPR019734">
    <property type="entry name" value="TPR_rpt"/>
</dbReference>
<keyword evidence="2 3" id="KW-0802">TPR repeat</keyword>
<comment type="caution">
    <text evidence="7">The sequence shown here is derived from an EMBL/GenBank/DDBJ whole genome shotgun (WGS) entry which is preliminary data.</text>
</comment>
<evidence type="ECO:0000256" key="3">
    <source>
        <dbReference type="PROSITE-ProRule" id="PRU00339"/>
    </source>
</evidence>
<keyword evidence="1" id="KW-0677">Repeat</keyword>
<evidence type="ECO:0000259" key="6">
    <source>
        <dbReference type="Pfam" id="PF13511"/>
    </source>
</evidence>
<dbReference type="PANTHER" id="PTHR44858:SF1">
    <property type="entry name" value="UDP-N-ACETYLGLUCOSAMINE--PEPTIDE N-ACETYLGLUCOSAMINYLTRANSFERASE SPINDLY-RELATED"/>
    <property type="match status" value="1"/>
</dbReference>
<dbReference type="SUPFAM" id="SSF48452">
    <property type="entry name" value="TPR-like"/>
    <property type="match status" value="1"/>
</dbReference>
<dbReference type="SMART" id="SM00028">
    <property type="entry name" value="TPR"/>
    <property type="match status" value="4"/>
</dbReference>
<name>A0ABW8NL93_9GAMM</name>
<feature type="chain" id="PRO_5045263073" evidence="5">
    <location>
        <begin position="21"/>
        <end position="533"/>
    </location>
</feature>